<sequence length="146" mass="16839">MRKLKELLSSLPLLGRIDYKCGRPMMLIVDISSIASGWIVDQDDAQGSRFVAEKEHLIGARVVIEIEHLPLLGMIMNCSIPNVAMLNWIAYIKSLNLEFKHIARKENIVEDMLSRARFDREEDMVEDEDNVGMEFFSISHLREDDF</sequence>
<gene>
    <name evidence="1" type="ORF">R1flu_018775</name>
</gene>
<dbReference type="Proteomes" id="UP001605036">
    <property type="component" value="Unassembled WGS sequence"/>
</dbReference>
<dbReference type="EMBL" id="JBHFFA010000001">
    <property type="protein sequence ID" value="KAL2650647.1"/>
    <property type="molecule type" value="Genomic_DNA"/>
</dbReference>
<organism evidence="1 2">
    <name type="scientific">Riccia fluitans</name>
    <dbReference type="NCBI Taxonomy" id="41844"/>
    <lineage>
        <taxon>Eukaryota</taxon>
        <taxon>Viridiplantae</taxon>
        <taxon>Streptophyta</taxon>
        <taxon>Embryophyta</taxon>
        <taxon>Marchantiophyta</taxon>
        <taxon>Marchantiopsida</taxon>
        <taxon>Marchantiidae</taxon>
        <taxon>Marchantiales</taxon>
        <taxon>Ricciaceae</taxon>
        <taxon>Riccia</taxon>
    </lineage>
</organism>
<evidence type="ECO:0000313" key="2">
    <source>
        <dbReference type="Proteomes" id="UP001605036"/>
    </source>
</evidence>
<evidence type="ECO:0000313" key="1">
    <source>
        <dbReference type="EMBL" id="KAL2650647.1"/>
    </source>
</evidence>
<evidence type="ECO:0008006" key="3">
    <source>
        <dbReference type="Google" id="ProtNLM"/>
    </source>
</evidence>
<dbReference type="AlphaFoldDB" id="A0ABD1ZHU8"/>
<reference evidence="1 2" key="1">
    <citation type="submission" date="2024-09" db="EMBL/GenBank/DDBJ databases">
        <title>Chromosome-scale assembly of Riccia fluitans.</title>
        <authorList>
            <person name="Paukszto L."/>
            <person name="Sawicki J."/>
            <person name="Karawczyk K."/>
            <person name="Piernik-Szablinska J."/>
            <person name="Szczecinska M."/>
            <person name="Mazdziarz M."/>
        </authorList>
    </citation>
    <scope>NUCLEOTIDE SEQUENCE [LARGE SCALE GENOMIC DNA]</scope>
    <source>
        <strain evidence="1">Rf_01</strain>
        <tissue evidence="1">Aerial parts of the thallus</tissue>
    </source>
</reference>
<protein>
    <recommendedName>
        <fullName evidence="3">RNase H type-1 domain-containing protein</fullName>
    </recommendedName>
</protein>
<name>A0ABD1ZHU8_9MARC</name>
<proteinExistence type="predicted"/>
<keyword evidence="2" id="KW-1185">Reference proteome</keyword>
<comment type="caution">
    <text evidence="1">The sequence shown here is derived from an EMBL/GenBank/DDBJ whole genome shotgun (WGS) entry which is preliminary data.</text>
</comment>
<accession>A0ABD1ZHU8</accession>